<evidence type="ECO:0000256" key="7">
    <source>
        <dbReference type="ARBA" id="ARBA00023136"/>
    </source>
</evidence>
<evidence type="ECO:0000256" key="9">
    <source>
        <dbReference type="SAM" id="Phobius"/>
    </source>
</evidence>
<proteinExistence type="inferred from homology"/>
<dbReference type="Pfam" id="PF01618">
    <property type="entry name" value="MotA_ExbB"/>
    <property type="match status" value="1"/>
</dbReference>
<dbReference type="EMBL" id="NATQ01000005">
    <property type="protein sequence ID" value="OQX91249.1"/>
    <property type="molecule type" value="Genomic_DNA"/>
</dbReference>
<dbReference type="GO" id="GO:0017038">
    <property type="term" value="P:protein import"/>
    <property type="evidence" value="ECO:0007669"/>
    <property type="project" value="TreeGrafter"/>
</dbReference>
<feature type="transmembrane region" description="Helical" evidence="9">
    <location>
        <begin position="5"/>
        <end position="26"/>
    </location>
</feature>
<reference evidence="12" key="1">
    <citation type="submission" date="2017-03" db="EMBL/GenBank/DDBJ databases">
        <title>Novel pathways for hydrocarbon cycling and metabolic interdependencies in hydrothermal sediment communities.</title>
        <authorList>
            <person name="Dombrowski N."/>
            <person name="Seitz K."/>
            <person name="Teske A."/>
            <person name="Baker B."/>
        </authorList>
    </citation>
    <scope>NUCLEOTIDE SEQUENCE [LARGE SCALE GENOMIC DNA]</scope>
</reference>
<keyword evidence="7 9" id="KW-0472">Membrane</keyword>
<evidence type="ECO:0000256" key="2">
    <source>
        <dbReference type="ARBA" id="ARBA00022448"/>
    </source>
</evidence>
<accession>A0A1W9S341</accession>
<feature type="transmembrane region" description="Helical" evidence="9">
    <location>
        <begin position="76"/>
        <end position="93"/>
    </location>
</feature>
<evidence type="ECO:0000259" key="10">
    <source>
        <dbReference type="Pfam" id="PF01618"/>
    </source>
</evidence>
<dbReference type="InterPro" id="IPR050790">
    <property type="entry name" value="ExbB/TolQ_transport"/>
</dbReference>
<evidence type="ECO:0000313" key="11">
    <source>
        <dbReference type="EMBL" id="OQX91249.1"/>
    </source>
</evidence>
<comment type="caution">
    <text evidence="11">The sequence shown here is derived from an EMBL/GenBank/DDBJ whole genome shotgun (WGS) entry which is preliminary data.</text>
</comment>
<keyword evidence="2 8" id="KW-0813">Transport</keyword>
<evidence type="ECO:0000256" key="4">
    <source>
        <dbReference type="ARBA" id="ARBA00022692"/>
    </source>
</evidence>
<dbReference type="PANTHER" id="PTHR30625:SF15">
    <property type="entry name" value="BIOPOLYMER TRANSPORT PROTEIN EXBB"/>
    <property type="match status" value="1"/>
</dbReference>
<organism evidence="11 12">
    <name type="scientific">Candidatus Coatesbacteria bacterium 4484_99</name>
    <dbReference type="NCBI Taxonomy" id="1970774"/>
    <lineage>
        <taxon>Bacteria</taxon>
        <taxon>Candidatus Coatesiibacteriota</taxon>
    </lineage>
</organism>
<comment type="similarity">
    <text evidence="8">Belongs to the exbB/tolQ family.</text>
</comment>
<evidence type="ECO:0000256" key="8">
    <source>
        <dbReference type="RuleBase" id="RU004057"/>
    </source>
</evidence>
<keyword evidence="6 9" id="KW-1133">Transmembrane helix</keyword>
<comment type="subcellular location">
    <subcellularLocation>
        <location evidence="1">Cell membrane</location>
        <topology evidence="1">Multi-pass membrane protein</topology>
    </subcellularLocation>
    <subcellularLocation>
        <location evidence="8">Membrane</location>
        <topology evidence="8">Multi-pass membrane protein</topology>
    </subcellularLocation>
</comment>
<dbReference type="GO" id="GO:0005886">
    <property type="term" value="C:plasma membrane"/>
    <property type="evidence" value="ECO:0007669"/>
    <property type="project" value="UniProtKB-SubCell"/>
</dbReference>
<feature type="transmembrane region" description="Helical" evidence="9">
    <location>
        <begin position="229"/>
        <end position="249"/>
    </location>
</feature>
<dbReference type="AlphaFoldDB" id="A0A1W9S341"/>
<feature type="transmembrane region" description="Helical" evidence="9">
    <location>
        <begin position="180"/>
        <end position="209"/>
    </location>
</feature>
<evidence type="ECO:0000256" key="3">
    <source>
        <dbReference type="ARBA" id="ARBA00022475"/>
    </source>
</evidence>
<evidence type="ECO:0000256" key="1">
    <source>
        <dbReference type="ARBA" id="ARBA00004651"/>
    </source>
</evidence>
<feature type="domain" description="MotA/TolQ/ExbB proton channel" evidence="10">
    <location>
        <begin position="135"/>
        <end position="260"/>
    </location>
</feature>
<keyword evidence="5 8" id="KW-0653">Protein transport</keyword>
<keyword evidence="3" id="KW-1003">Cell membrane</keyword>
<evidence type="ECO:0000256" key="6">
    <source>
        <dbReference type="ARBA" id="ARBA00022989"/>
    </source>
</evidence>
<keyword evidence="4 9" id="KW-0812">Transmembrane</keyword>
<gene>
    <name evidence="11" type="ORF">B6D57_00450</name>
</gene>
<dbReference type="InterPro" id="IPR002898">
    <property type="entry name" value="MotA_ExbB_proton_chnl"/>
</dbReference>
<dbReference type="Proteomes" id="UP000192611">
    <property type="component" value="Unassembled WGS sequence"/>
</dbReference>
<evidence type="ECO:0000256" key="5">
    <source>
        <dbReference type="ARBA" id="ARBA00022927"/>
    </source>
</evidence>
<evidence type="ECO:0000313" key="12">
    <source>
        <dbReference type="Proteomes" id="UP000192611"/>
    </source>
</evidence>
<protein>
    <recommendedName>
        <fullName evidence="10">MotA/TolQ/ExbB proton channel domain-containing protein</fullName>
    </recommendedName>
</protein>
<dbReference type="PANTHER" id="PTHR30625">
    <property type="entry name" value="PROTEIN TOLQ"/>
    <property type="match status" value="1"/>
</dbReference>
<sequence length="273" mass="30395">MKRIIFTIIAVLYVIYIIYWAWWFFISGNNISFVFNFFAKIGNAKLKPNGEYDTSKASGLGKGGAVIARGGGLVDFLFFLLILTLTFIIERAINVQQARGKMSFVKFFKELNELVKARKIDEAIELANRQGGAFGRLAKHGLERYKYIPQKDDMQRVKEELQEAFAEQSAIEGALLERRLIAIATIASISTMTGLLGTVIGMIRCFAALSAKGRPDPNALAVGISEALVNTAGGLLAAIISIIFYNFFVNKVDLFNFQMEEITADVIEELVRR</sequence>
<name>A0A1W9S341_9BACT</name>